<dbReference type="InterPro" id="IPR000740">
    <property type="entry name" value="GrpE"/>
</dbReference>
<dbReference type="Gene3D" id="2.30.22.10">
    <property type="entry name" value="Head domain of nucleotide exchange factor GrpE"/>
    <property type="match status" value="1"/>
</dbReference>
<name>A0ABZ2TMC9_9BACT</name>
<evidence type="ECO:0000256" key="3">
    <source>
        <dbReference type="HAMAP-Rule" id="MF_01151"/>
    </source>
</evidence>
<dbReference type="PANTHER" id="PTHR21237">
    <property type="entry name" value="GRPE PROTEIN"/>
    <property type="match status" value="1"/>
</dbReference>
<dbReference type="HAMAP" id="MF_01151">
    <property type="entry name" value="GrpE"/>
    <property type="match status" value="1"/>
</dbReference>
<gene>
    <name evidence="3 6" type="primary">grpE</name>
    <name evidence="6" type="ORF">LQ356_02000</name>
</gene>
<proteinExistence type="inferred from homology"/>
<keyword evidence="5" id="KW-0175">Coiled coil</keyword>
<dbReference type="Gene3D" id="3.90.20.20">
    <property type="match status" value="1"/>
</dbReference>
<dbReference type="Proteomes" id="UP001622612">
    <property type="component" value="Chromosome"/>
</dbReference>
<accession>A0ABZ2TMC9</accession>
<organism evidence="6 7">
    <name type="scientific">Metamycoplasma faucium</name>
    <dbReference type="NCBI Taxonomy" id="56142"/>
    <lineage>
        <taxon>Bacteria</taxon>
        <taxon>Bacillati</taxon>
        <taxon>Mycoplasmatota</taxon>
        <taxon>Mycoplasmoidales</taxon>
        <taxon>Metamycoplasmataceae</taxon>
        <taxon>Metamycoplasma</taxon>
    </lineage>
</organism>
<evidence type="ECO:0000313" key="7">
    <source>
        <dbReference type="Proteomes" id="UP001622612"/>
    </source>
</evidence>
<dbReference type="RefSeq" id="WP_405311137.1">
    <property type="nucleotide sequence ID" value="NZ_CP088155.1"/>
</dbReference>
<dbReference type="InterPro" id="IPR013805">
    <property type="entry name" value="GrpE_CC"/>
</dbReference>
<keyword evidence="7" id="KW-1185">Reference proteome</keyword>
<reference evidence="6" key="1">
    <citation type="submission" date="2021-11" db="EMBL/GenBank/DDBJ databases">
        <title>The first genome sequence of unculturable Mycoplasma faucium obtained by de novo assembly of metagenomic reads.</title>
        <authorList>
            <person name="Sabat A.J."/>
            <person name="Bathoorn E."/>
            <person name="Akkerboom V."/>
            <person name="Friedrich A.W."/>
        </authorList>
    </citation>
    <scope>NUCLEOTIDE SEQUENCE [LARGE SCALE GENOMIC DNA]</scope>
    <source>
        <strain evidence="6">UMCG-MFM1</strain>
    </source>
</reference>
<comment type="similarity">
    <text evidence="1 3 4">Belongs to the GrpE family.</text>
</comment>
<keyword evidence="3" id="KW-0346">Stress response</keyword>
<evidence type="ECO:0000256" key="1">
    <source>
        <dbReference type="ARBA" id="ARBA00009054"/>
    </source>
</evidence>
<comment type="subunit">
    <text evidence="3">Homodimer.</text>
</comment>
<dbReference type="Pfam" id="PF01025">
    <property type="entry name" value="GrpE"/>
    <property type="match status" value="1"/>
</dbReference>
<feature type="coiled-coil region" evidence="5">
    <location>
        <begin position="97"/>
        <end position="149"/>
    </location>
</feature>
<dbReference type="SUPFAM" id="SSF58014">
    <property type="entry name" value="Coiled-coil domain of nucleotide exchange factor GrpE"/>
    <property type="match status" value="1"/>
</dbReference>
<evidence type="ECO:0000313" key="6">
    <source>
        <dbReference type="EMBL" id="WYM96978.1"/>
    </source>
</evidence>
<dbReference type="EMBL" id="CP088155">
    <property type="protein sequence ID" value="WYM96978.1"/>
    <property type="molecule type" value="Genomic_DNA"/>
</dbReference>
<evidence type="ECO:0000256" key="5">
    <source>
        <dbReference type="SAM" id="Coils"/>
    </source>
</evidence>
<keyword evidence="2 3" id="KW-0143">Chaperone</keyword>
<dbReference type="InterPro" id="IPR009012">
    <property type="entry name" value="GrpE_head"/>
</dbReference>
<dbReference type="PRINTS" id="PR00773">
    <property type="entry name" value="GRPEPROTEIN"/>
</dbReference>
<sequence>MKIKKFDYLEFTIKEFKHKKEVKTFPKEEVKIYIGLDPFDERIENFLIGQEFTEEKLTFVNPEDKKNVFEIQLLKHFKTPERFVNLIIEMKYLNTQIDSRDEEIAKLNKAYNESKAKYDVAELTFKKEVETLQAKAQATINEHVNKNNEHLKVRIDEEKKFALQKFFEKFIIPLNNLDLATKAANNIQNDIVINFNTGFKMLYKQMDSILEEFGISKIIPLVGDKYNPEIHQVYEMIEAKSEKEKDLIAEIKNIGYKLNDRTIKPALVVVYK</sequence>
<comment type="subcellular location">
    <subcellularLocation>
        <location evidence="3">Cytoplasm</location>
    </subcellularLocation>
</comment>
<dbReference type="PANTHER" id="PTHR21237:SF23">
    <property type="entry name" value="GRPE PROTEIN HOMOLOG, MITOCHONDRIAL"/>
    <property type="match status" value="1"/>
</dbReference>
<evidence type="ECO:0000256" key="2">
    <source>
        <dbReference type="ARBA" id="ARBA00023186"/>
    </source>
</evidence>
<protein>
    <recommendedName>
        <fullName evidence="3">Protein GrpE</fullName>
    </recommendedName>
    <alternativeName>
        <fullName evidence="3">HSP-70 cofactor</fullName>
    </alternativeName>
</protein>
<keyword evidence="3" id="KW-0963">Cytoplasm</keyword>
<dbReference type="SUPFAM" id="SSF51064">
    <property type="entry name" value="Head domain of nucleotide exchange factor GrpE"/>
    <property type="match status" value="1"/>
</dbReference>
<comment type="function">
    <text evidence="3">Participates actively in the response to hyperosmotic and heat shock by preventing the aggregation of stress-denatured proteins, in association with DnaK and GrpE. It is the nucleotide exchange factor for DnaK and may function as a thermosensor. Unfolded proteins bind initially to DnaJ; upon interaction with the DnaJ-bound protein, DnaK hydrolyzes its bound ATP, resulting in the formation of a stable complex. GrpE releases ADP from DnaK; ATP binding to DnaK triggers the release of the substrate protein, thus completing the reaction cycle. Several rounds of ATP-dependent interactions between DnaJ, DnaK and GrpE are required for fully efficient folding.</text>
</comment>
<evidence type="ECO:0000256" key="4">
    <source>
        <dbReference type="RuleBase" id="RU004478"/>
    </source>
</evidence>